<sequence length="1166" mass="128359">MPTDEDGRKVSADHHSFAGGCADLLEEVSRESRVRVEELQSAVVEGMEASWIDYIRTDTRLSIAIRGADCAQERLRQVLLRLRDIDKPLVEANAAVESLEKQVATLKEACWVHSRLLDATALLDRAGCDFSIEDIVERCQLLKRARALVEPIAPLKRRGFPRVLTCCLDKCESLTLATIEDMARAVTDGPLLTIGFLELRSQSISPGLWIGARALDVEVELLDVLAGRLVNGVINPLAAHCSGFRVVYAGFTGDWSIELERSGRPNDALVAEALETMVEFLERTIFSGETTPFLAMGQRLWPVMTNRLLTGVAMSTLDRLEAHMRHIGFIDKSLVRHVPSVSIVDANGTRAEASTSPEQWARRLRRSVSWGHCRMRAMNPPELLGHEMILEGVADQGVNDAPMSHEDRLDHFEQHHGDDEVPWALPDCLSQPEFALDEVGTAQLKSWAHEARDYVHALEARVEETLDKSRKEFIHTDIRLSSTIQKIESAKEALREISRRLEEAQGKLGDANSRVSDLNSEVAALEEACRVSGQVAKARRILGKVFEMDVHGEPGDNIDGILARCRALAEVRDLLQSVSTPMAPKNCPKIVNECNKLYASAFASMAEAMNSSMRQGPILKIGKCRLSSTVCPEMWEGARLLGVDSDLVCEVAENLNSNVLRALLKHPHGLTVQKTQDEWNLTLNDTGDANFEDVASALESMADFLSSTVFSGDSDAFATLGSTLWPGIARRLLRSDNFNVSAEEERARRLETSMQENGFIQLEMSPMKDGLSTRDEAEQKAERSRILARARHELIADTVEGVTETVEVDKRQLESLVTGGAHVSSMPASQTWLATCPDRISKSVETLWKLIAENPSEKRNLIDLFIILKRDAHRDIIVNDPVKAGLLVLDVSYLSVRLLLDGPKSMKADRRDSGLDLVLRLREAASVIFAQAINKASENARQKLDAGSGSWKRGLLNSHDMAAAEAALGEAVESLKKLSIAWNRYLPEALRLPALAVAADATIKELAELSVQALDKSWRMNPNKQDGSAVAALLDFLLVSTRETICPSAKIQPPSFASAALMKDCLMLPWEELVNRPHDQLPGAETSLLSRGSLALCIRANFSVGVESWPEAESKASLLADAWGRGKGVKENKRKMESKAHKNADISGRVSRGGVFASSNSRSLFG</sequence>
<evidence type="ECO:0000256" key="1">
    <source>
        <dbReference type="SAM" id="Coils"/>
    </source>
</evidence>
<organism evidence="2 3">
    <name type="scientific">Perkinsus olseni</name>
    <name type="common">Perkinsus atlanticus</name>
    <dbReference type="NCBI Taxonomy" id="32597"/>
    <lineage>
        <taxon>Eukaryota</taxon>
        <taxon>Sar</taxon>
        <taxon>Alveolata</taxon>
        <taxon>Perkinsozoa</taxon>
        <taxon>Perkinsea</taxon>
        <taxon>Perkinsida</taxon>
        <taxon>Perkinsidae</taxon>
        <taxon>Perkinsus</taxon>
    </lineage>
</organism>
<reference evidence="2 3" key="1">
    <citation type="submission" date="2020-04" db="EMBL/GenBank/DDBJ databases">
        <title>Perkinsus olseni comparative genomics.</title>
        <authorList>
            <person name="Bogema D.R."/>
        </authorList>
    </citation>
    <scope>NUCLEOTIDE SEQUENCE [LARGE SCALE GENOMIC DNA]</scope>
    <source>
        <strain evidence="2">ATCC PRA-179</strain>
    </source>
</reference>
<name>A0A7J6M7T9_PEROL</name>
<evidence type="ECO:0000313" key="2">
    <source>
        <dbReference type="EMBL" id="KAF4667642.1"/>
    </source>
</evidence>
<dbReference type="EMBL" id="JABAHT010000051">
    <property type="protein sequence ID" value="KAF4667642.1"/>
    <property type="molecule type" value="Genomic_DNA"/>
</dbReference>
<proteinExistence type="predicted"/>
<feature type="coiled-coil region" evidence="1">
    <location>
        <begin position="480"/>
        <end position="528"/>
    </location>
</feature>
<evidence type="ECO:0000313" key="3">
    <source>
        <dbReference type="Proteomes" id="UP000570595"/>
    </source>
</evidence>
<keyword evidence="1" id="KW-0175">Coiled coil</keyword>
<dbReference type="OrthoDB" id="437179at2759"/>
<gene>
    <name evidence="2" type="ORF">FOZ61_008030</name>
</gene>
<protein>
    <submittedName>
        <fullName evidence="2">Uncharacterized protein</fullName>
    </submittedName>
</protein>
<comment type="caution">
    <text evidence="2">The sequence shown here is derived from an EMBL/GenBank/DDBJ whole genome shotgun (WGS) entry which is preliminary data.</text>
</comment>
<dbReference type="Proteomes" id="UP000570595">
    <property type="component" value="Unassembled WGS sequence"/>
</dbReference>
<dbReference type="AlphaFoldDB" id="A0A7J6M7T9"/>
<accession>A0A7J6M7T9</accession>